<proteinExistence type="predicted"/>
<gene>
    <name evidence="1" type="ORF">M9H77_03591</name>
</gene>
<sequence>MMTHAVQLLLFPTSFIPTVPYSPASPNSWNSQKTSTKPGVLYSISLNAGHILTRKREHGTKYMIMEIKTMSRFVPNPDFDISHIVLVCDNSIYPEAILEIHVMFLRLWQFEWELFTSFSPFFVPSTADSGCVSYVLGAKDAHTMSPHLAQLLYFSLVSALFMAPAHFSLDHVAAVAQSFWKNKPHSILGWCIAFIAGCLSVCFFSIAHTYLLADNRHYTFYLWQKVVNAHSLIKYFLVPLYAYSWFSISNILDMGFGILPDFSSNTSPCSTNRVQILHKYSLLLMGMLYIAINIFTMFMFLFPPFSWNHEAGIQRFLWVVDFAYLPNCQQIEIMELSFIALVIQAERRQIGPSSSPLLLDVRCSELAAAHRRSSPSVTAQPLLIDAVVAALIFFTKKQMHSARPFFLLVVWLLDMFFLWSTEGCQIRPSPSSLLLALRYLELVAAHCKSPPSVARRHHRYSSHLLHRKTDTQCSSVFLAGRPIARSVLPVVNFRELLPEKKKEAISAEEEEEGPDYYFVIV</sequence>
<dbReference type="Proteomes" id="UP001060085">
    <property type="component" value="Linkage Group LG01"/>
</dbReference>
<dbReference type="EMBL" id="CM044701">
    <property type="protein sequence ID" value="KAI5682363.1"/>
    <property type="molecule type" value="Genomic_DNA"/>
</dbReference>
<organism evidence="1 2">
    <name type="scientific">Catharanthus roseus</name>
    <name type="common">Madagascar periwinkle</name>
    <name type="synonym">Vinca rosea</name>
    <dbReference type="NCBI Taxonomy" id="4058"/>
    <lineage>
        <taxon>Eukaryota</taxon>
        <taxon>Viridiplantae</taxon>
        <taxon>Streptophyta</taxon>
        <taxon>Embryophyta</taxon>
        <taxon>Tracheophyta</taxon>
        <taxon>Spermatophyta</taxon>
        <taxon>Magnoliopsida</taxon>
        <taxon>eudicotyledons</taxon>
        <taxon>Gunneridae</taxon>
        <taxon>Pentapetalae</taxon>
        <taxon>asterids</taxon>
        <taxon>lamiids</taxon>
        <taxon>Gentianales</taxon>
        <taxon>Apocynaceae</taxon>
        <taxon>Rauvolfioideae</taxon>
        <taxon>Vinceae</taxon>
        <taxon>Catharanthinae</taxon>
        <taxon>Catharanthus</taxon>
    </lineage>
</organism>
<accession>A0ACC0CC72</accession>
<comment type="caution">
    <text evidence="1">The sequence shown here is derived from an EMBL/GenBank/DDBJ whole genome shotgun (WGS) entry which is preliminary data.</text>
</comment>
<keyword evidence="2" id="KW-1185">Reference proteome</keyword>
<protein>
    <submittedName>
        <fullName evidence="1">Uncharacterized protein</fullName>
    </submittedName>
</protein>
<name>A0ACC0CC72_CATRO</name>
<reference evidence="2" key="1">
    <citation type="journal article" date="2023" name="Nat. Plants">
        <title>Single-cell RNA sequencing provides a high-resolution roadmap for understanding the multicellular compartmentation of specialized metabolism.</title>
        <authorList>
            <person name="Sun S."/>
            <person name="Shen X."/>
            <person name="Li Y."/>
            <person name="Li Y."/>
            <person name="Wang S."/>
            <person name="Li R."/>
            <person name="Zhang H."/>
            <person name="Shen G."/>
            <person name="Guo B."/>
            <person name="Wei J."/>
            <person name="Xu J."/>
            <person name="St-Pierre B."/>
            <person name="Chen S."/>
            <person name="Sun C."/>
        </authorList>
    </citation>
    <scope>NUCLEOTIDE SEQUENCE [LARGE SCALE GENOMIC DNA]</scope>
</reference>
<evidence type="ECO:0000313" key="1">
    <source>
        <dbReference type="EMBL" id="KAI5682363.1"/>
    </source>
</evidence>
<evidence type="ECO:0000313" key="2">
    <source>
        <dbReference type="Proteomes" id="UP001060085"/>
    </source>
</evidence>